<evidence type="ECO:0000313" key="8">
    <source>
        <dbReference type="EMBL" id="MBC9131260.1"/>
    </source>
</evidence>
<dbReference type="PROSITE" id="PS51462">
    <property type="entry name" value="NUDIX"/>
    <property type="match status" value="1"/>
</dbReference>
<reference evidence="8 9" key="1">
    <citation type="submission" date="2020-06" db="EMBL/GenBank/DDBJ databases">
        <title>Frischella cerana isolated from Apis cerana gut homogenate.</title>
        <authorList>
            <person name="Wolter L.A."/>
            <person name="Suenami S."/>
            <person name="Miyazaki R."/>
        </authorList>
    </citation>
    <scope>NUCLEOTIDE SEQUENCE [LARGE SCALE GENOMIC DNA]</scope>
    <source>
        <strain evidence="8 9">Ac13</strain>
    </source>
</reference>
<evidence type="ECO:0000256" key="4">
    <source>
        <dbReference type="ARBA" id="ARBA00022801"/>
    </source>
</evidence>
<dbReference type="EMBL" id="JABURY010000016">
    <property type="protein sequence ID" value="MBC9131260.1"/>
    <property type="molecule type" value="Genomic_DNA"/>
</dbReference>
<name>A0ABR7QYI8_9GAMM</name>
<evidence type="ECO:0000256" key="5">
    <source>
        <dbReference type="ARBA" id="ARBA00022842"/>
    </source>
</evidence>
<gene>
    <name evidence="8" type="ORF">FcAc13_08050</name>
</gene>
<dbReference type="PANTHER" id="PTHR12992">
    <property type="entry name" value="NUDIX HYDROLASE"/>
    <property type="match status" value="1"/>
</dbReference>
<dbReference type="SUPFAM" id="SSF55811">
    <property type="entry name" value="Nudix"/>
    <property type="match status" value="1"/>
</dbReference>
<evidence type="ECO:0000259" key="7">
    <source>
        <dbReference type="PROSITE" id="PS51462"/>
    </source>
</evidence>
<dbReference type="InterPro" id="IPR000086">
    <property type="entry name" value="NUDIX_hydrolase_dom"/>
</dbReference>
<evidence type="ECO:0000256" key="1">
    <source>
        <dbReference type="ARBA" id="ARBA00001936"/>
    </source>
</evidence>
<evidence type="ECO:0000256" key="6">
    <source>
        <dbReference type="ARBA" id="ARBA00023211"/>
    </source>
</evidence>
<accession>A0ABR7QYI8</accession>
<keyword evidence="9" id="KW-1185">Reference proteome</keyword>
<evidence type="ECO:0000256" key="2">
    <source>
        <dbReference type="ARBA" id="ARBA00001946"/>
    </source>
</evidence>
<keyword evidence="4" id="KW-0378">Hydrolase</keyword>
<keyword evidence="5" id="KW-0460">Magnesium</keyword>
<evidence type="ECO:0000313" key="9">
    <source>
        <dbReference type="Proteomes" id="UP000651208"/>
    </source>
</evidence>
<dbReference type="PANTHER" id="PTHR12992:SF11">
    <property type="entry name" value="MITOCHONDRIAL COENZYME A DIPHOSPHATASE NUDT8"/>
    <property type="match status" value="1"/>
</dbReference>
<dbReference type="Gene3D" id="3.90.79.10">
    <property type="entry name" value="Nucleoside Triphosphate Pyrophosphohydrolase"/>
    <property type="match status" value="1"/>
</dbReference>
<comment type="cofactor">
    <cofactor evidence="2">
        <name>Mg(2+)</name>
        <dbReference type="ChEBI" id="CHEBI:18420"/>
    </cofactor>
</comment>
<comment type="cofactor">
    <cofactor evidence="1">
        <name>Mn(2+)</name>
        <dbReference type="ChEBI" id="CHEBI:29035"/>
    </cofactor>
</comment>
<proteinExistence type="predicted"/>
<sequence>MISIDYIENKLLSQLKKRNIAEKAAVLIPIFQDETNQLHLLFQVRSPHLKWQPNDICFPGGHMEEIDSSPIQTALRETHEELGIEATSIKILGQLTPFLSKMGLKIYPIIGYLSNLNMKLNHAEVAEVFSVPIDWFIANPPTKSHMKIAFKPSDDFPFDLVPYRSKKWQQHSQHEVYFYHYQHYTIWGLTAQIVQSFINIVRQ</sequence>
<dbReference type="Proteomes" id="UP000651208">
    <property type="component" value="Unassembled WGS sequence"/>
</dbReference>
<keyword evidence="6" id="KW-0464">Manganese</keyword>
<comment type="caution">
    <text evidence="8">The sequence shown here is derived from an EMBL/GenBank/DDBJ whole genome shotgun (WGS) entry which is preliminary data.</text>
</comment>
<evidence type="ECO:0000256" key="3">
    <source>
        <dbReference type="ARBA" id="ARBA00022723"/>
    </source>
</evidence>
<organism evidence="8 9">
    <name type="scientific">Frischella japonica</name>
    <dbReference type="NCBI Taxonomy" id="2741544"/>
    <lineage>
        <taxon>Bacteria</taxon>
        <taxon>Pseudomonadati</taxon>
        <taxon>Pseudomonadota</taxon>
        <taxon>Gammaproteobacteria</taxon>
        <taxon>Orbales</taxon>
        <taxon>Orbaceae</taxon>
        <taxon>Frischella</taxon>
    </lineage>
</organism>
<feature type="domain" description="Nudix hydrolase" evidence="7">
    <location>
        <begin position="21"/>
        <end position="154"/>
    </location>
</feature>
<dbReference type="InterPro" id="IPR045121">
    <property type="entry name" value="CoAse"/>
</dbReference>
<dbReference type="Pfam" id="PF00293">
    <property type="entry name" value="NUDIX"/>
    <property type="match status" value="1"/>
</dbReference>
<keyword evidence="3" id="KW-0479">Metal-binding</keyword>
<protein>
    <submittedName>
        <fullName evidence="8">CoA pyrophosphatase</fullName>
    </submittedName>
</protein>
<dbReference type="CDD" id="cd03426">
    <property type="entry name" value="NUDIX_CoAse_Nudt7"/>
    <property type="match status" value="1"/>
</dbReference>
<dbReference type="RefSeq" id="WP_187755692.1">
    <property type="nucleotide sequence ID" value="NZ_JABURY010000016.1"/>
</dbReference>
<dbReference type="InterPro" id="IPR015797">
    <property type="entry name" value="NUDIX_hydrolase-like_dom_sf"/>
</dbReference>